<sequence>MSEAISTSQTAAGTEVWEIDPAHSQADFAVRHMMISTVRGRFRKMTGKLVGSPDRPDQASVELSIDVDSIDTAEPQRDQHLRSADFFDAEHHPTLDFKSRRIEPVGEGRYKVTGDLTMRGVTREVTVDVTFEGRVKDPWGNERVGFSGETRLNRKDWGLNWNAILEAGGVVVSDEVRVNVQAEFVRKS</sequence>
<organism evidence="3 4">
    <name type="scientific">Geochorda subterranea</name>
    <dbReference type="NCBI Taxonomy" id="3109564"/>
    <lineage>
        <taxon>Bacteria</taxon>
        <taxon>Bacillati</taxon>
        <taxon>Bacillota</taxon>
        <taxon>Limnochordia</taxon>
        <taxon>Limnochordales</taxon>
        <taxon>Geochordaceae</taxon>
        <taxon>Geochorda</taxon>
    </lineage>
</organism>
<dbReference type="SUPFAM" id="SSF101874">
    <property type="entry name" value="YceI-like"/>
    <property type="match status" value="1"/>
</dbReference>
<dbReference type="SMART" id="SM00867">
    <property type="entry name" value="YceI"/>
    <property type="match status" value="1"/>
</dbReference>
<dbReference type="Gene3D" id="2.40.128.110">
    <property type="entry name" value="Lipid/polyisoprenoid-binding, YceI-like"/>
    <property type="match status" value="1"/>
</dbReference>
<proteinExistence type="inferred from homology"/>
<feature type="domain" description="Lipid/polyisoprenoid-binding YceI-like" evidence="2">
    <location>
        <begin position="16"/>
        <end position="185"/>
    </location>
</feature>
<gene>
    <name evidence="3" type="ORF">VLY81_04725</name>
</gene>
<dbReference type="RefSeq" id="WP_324669874.1">
    <property type="nucleotide sequence ID" value="NZ_CP141614.1"/>
</dbReference>
<protein>
    <submittedName>
        <fullName evidence="3">YceI family protein</fullName>
    </submittedName>
</protein>
<dbReference type="PANTHER" id="PTHR34406">
    <property type="entry name" value="PROTEIN YCEI"/>
    <property type="match status" value="1"/>
</dbReference>
<evidence type="ECO:0000259" key="2">
    <source>
        <dbReference type="SMART" id="SM00867"/>
    </source>
</evidence>
<dbReference type="InterPro" id="IPR007372">
    <property type="entry name" value="Lipid/polyisoprenoid-bd_YceI"/>
</dbReference>
<dbReference type="InterPro" id="IPR036761">
    <property type="entry name" value="TTHA0802/YceI-like_sf"/>
</dbReference>
<evidence type="ECO:0000313" key="4">
    <source>
        <dbReference type="Proteomes" id="UP001333102"/>
    </source>
</evidence>
<accession>A0ABZ1BSA5</accession>
<comment type="similarity">
    <text evidence="1">Belongs to the UPF0312 family.</text>
</comment>
<dbReference type="Pfam" id="PF04264">
    <property type="entry name" value="YceI"/>
    <property type="match status" value="1"/>
</dbReference>
<dbReference type="PANTHER" id="PTHR34406:SF1">
    <property type="entry name" value="PROTEIN YCEI"/>
    <property type="match status" value="1"/>
</dbReference>
<evidence type="ECO:0000256" key="1">
    <source>
        <dbReference type="ARBA" id="ARBA00008812"/>
    </source>
</evidence>
<dbReference type="EMBL" id="CP141614">
    <property type="protein sequence ID" value="WRP15471.1"/>
    <property type="molecule type" value="Genomic_DNA"/>
</dbReference>
<name>A0ABZ1BSA5_9FIRM</name>
<evidence type="ECO:0000313" key="3">
    <source>
        <dbReference type="EMBL" id="WRP15471.1"/>
    </source>
</evidence>
<dbReference type="Proteomes" id="UP001333102">
    <property type="component" value="Chromosome"/>
</dbReference>
<keyword evidence="4" id="KW-1185">Reference proteome</keyword>
<reference evidence="4" key="1">
    <citation type="submission" date="2023-12" db="EMBL/GenBank/DDBJ databases">
        <title>Novel isolates from deep terrestrial aquifers shed light on the physiology and ecology of the class Limnochordia.</title>
        <authorList>
            <person name="Karnachuk O.V."/>
            <person name="Lukina A.P."/>
            <person name="Avakyan M.R."/>
            <person name="Kadnikov V."/>
            <person name="Begmatov S."/>
            <person name="Beletsky A.V."/>
            <person name="Mardanov A.V."/>
            <person name="Ravin N.V."/>
        </authorList>
    </citation>
    <scope>NUCLEOTIDE SEQUENCE [LARGE SCALE GENOMIC DNA]</scope>
    <source>
        <strain evidence="4">LN</strain>
    </source>
</reference>